<dbReference type="SMART" id="SM00903">
    <property type="entry name" value="Flavin_Reduct"/>
    <property type="match status" value="1"/>
</dbReference>
<dbReference type="InterPro" id="IPR052174">
    <property type="entry name" value="Flavoredoxin"/>
</dbReference>
<organism evidence="5 6">
    <name type="scientific">Streptomyces eurythermus</name>
    <dbReference type="NCBI Taxonomy" id="42237"/>
    <lineage>
        <taxon>Bacteria</taxon>
        <taxon>Bacillati</taxon>
        <taxon>Actinomycetota</taxon>
        <taxon>Actinomycetes</taxon>
        <taxon>Kitasatosporales</taxon>
        <taxon>Streptomycetaceae</taxon>
        <taxon>Streptomyces</taxon>
    </lineage>
</organism>
<accession>A0ABW6Z8Y1</accession>
<name>A0ABW6Z8Y1_9ACTN</name>
<dbReference type="GO" id="GO:0016491">
    <property type="term" value="F:oxidoreductase activity"/>
    <property type="evidence" value="ECO:0007669"/>
    <property type="project" value="UniProtKB-KW"/>
</dbReference>
<reference evidence="5 6" key="1">
    <citation type="submission" date="2024-10" db="EMBL/GenBank/DDBJ databases">
        <title>The Natural Products Discovery Center: Release of the First 8490 Sequenced Strains for Exploring Actinobacteria Biosynthetic Diversity.</title>
        <authorList>
            <person name="Kalkreuter E."/>
            <person name="Kautsar S.A."/>
            <person name="Yang D."/>
            <person name="Bader C.D."/>
            <person name="Teijaro C.N."/>
            <person name="Fluegel L."/>
            <person name="Davis C.M."/>
            <person name="Simpson J.R."/>
            <person name="Lauterbach L."/>
            <person name="Steele A.D."/>
            <person name="Gui C."/>
            <person name="Meng S."/>
            <person name="Li G."/>
            <person name="Viehrig K."/>
            <person name="Ye F."/>
            <person name="Su P."/>
            <person name="Kiefer A.F."/>
            <person name="Nichols A."/>
            <person name="Cepeda A.J."/>
            <person name="Yan W."/>
            <person name="Fan B."/>
            <person name="Jiang Y."/>
            <person name="Adhikari A."/>
            <person name="Zheng C.-J."/>
            <person name="Schuster L."/>
            <person name="Cowan T.M."/>
            <person name="Smanski M.J."/>
            <person name="Chevrette M.G."/>
            <person name="De Carvalho L.P.S."/>
            <person name="Shen B."/>
        </authorList>
    </citation>
    <scope>NUCLEOTIDE SEQUENCE [LARGE SCALE GENOMIC DNA]</scope>
    <source>
        <strain evidence="5 6">NPDC013366</strain>
    </source>
</reference>
<protein>
    <submittedName>
        <fullName evidence="5">Flavin reductase family protein</fullName>
        <ecNumber evidence="5">1.5.1.-</ecNumber>
    </submittedName>
</protein>
<sequence>MSPEIPDQLWKKATSTIGLIAVRHDHGVNVMSAEWSYFVNKDPLYAAVVLSPRARSRELIPERGEFSLTLCSEEQAELADFAGSFSLGDLDKTSCELIEFGTPRATSTPWVGGGLVALECVLRETVPFPVHTMFVAEVVAAHLPETARRPLVKHGPMHTLGEPVQRTAVAAAAQVLPDGTLRVAATGPAAPGADVWRVSLVCADGTRTDLGEHPSAEYGDFLVDLPLPRDLPPAAGMRVVVEREGAKPGFARLPERSARP</sequence>
<dbReference type="InterPro" id="IPR002563">
    <property type="entry name" value="Flavin_Rdtase-like_dom"/>
</dbReference>
<evidence type="ECO:0000259" key="4">
    <source>
        <dbReference type="SMART" id="SM00903"/>
    </source>
</evidence>
<evidence type="ECO:0000313" key="5">
    <source>
        <dbReference type="EMBL" id="MFF9887616.1"/>
    </source>
</evidence>
<dbReference type="Pfam" id="PF01613">
    <property type="entry name" value="Flavin_Reduct"/>
    <property type="match status" value="1"/>
</dbReference>
<comment type="similarity">
    <text evidence="3">Belongs to the flavoredoxin family.</text>
</comment>
<dbReference type="SUPFAM" id="SSF50475">
    <property type="entry name" value="FMN-binding split barrel"/>
    <property type="match status" value="1"/>
</dbReference>
<comment type="cofactor">
    <cofactor evidence="1">
        <name>FMN</name>
        <dbReference type="ChEBI" id="CHEBI:58210"/>
    </cofactor>
</comment>
<dbReference type="PANTHER" id="PTHR43567:SF1">
    <property type="entry name" value="FLAVOREDOXIN"/>
    <property type="match status" value="1"/>
</dbReference>
<evidence type="ECO:0000313" key="6">
    <source>
        <dbReference type="Proteomes" id="UP001603418"/>
    </source>
</evidence>
<gene>
    <name evidence="5" type="ORF">ACF1HC_39570</name>
</gene>
<evidence type="ECO:0000256" key="3">
    <source>
        <dbReference type="ARBA" id="ARBA00038054"/>
    </source>
</evidence>
<evidence type="ECO:0000256" key="2">
    <source>
        <dbReference type="ARBA" id="ARBA00022630"/>
    </source>
</evidence>
<keyword evidence="5" id="KW-0560">Oxidoreductase</keyword>
<dbReference type="PANTHER" id="PTHR43567">
    <property type="entry name" value="FLAVOREDOXIN-RELATED-RELATED"/>
    <property type="match status" value="1"/>
</dbReference>
<keyword evidence="2" id="KW-0285">Flavoprotein</keyword>
<dbReference type="InterPro" id="IPR012349">
    <property type="entry name" value="Split_barrel_FMN-bd"/>
</dbReference>
<dbReference type="Proteomes" id="UP001603418">
    <property type="component" value="Unassembled WGS sequence"/>
</dbReference>
<proteinExistence type="inferred from homology"/>
<dbReference type="EC" id="1.5.1.-" evidence="5"/>
<dbReference type="EMBL" id="JBICBM010000033">
    <property type="protein sequence ID" value="MFF9887616.1"/>
    <property type="molecule type" value="Genomic_DNA"/>
</dbReference>
<comment type="caution">
    <text evidence="5">The sequence shown here is derived from an EMBL/GenBank/DDBJ whole genome shotgun (WGS) entry which is preliminary data.</text>
</comment>
<evidence type="ECO:0000256" key="1">
    <source>
        <dbReference type="ARBA" id="ARBA00001917"/>
    </source>
</evidence>
<dbReference type="Gene3D" id="2.30.110.10">
    <property type="entry name" value="Electron Transport, Fmn-binding Protein, Chain A"/>
    <property type="match status" value="1"/>
</dbReference>
<feature type="domain" description="Flavin reductase like" evidence="4">
    <location>
        <begin position="21"/>
        <end position="159"/>
    </location>
</feature>
<dbReference type="RefSeq" id="WP_030793948.1">
    <property type="nucleotide sequence ID" value="NZ_JBFACJ010000043.1"/>
</dbReference>
<keyword evidence="6" id="KW-1185">Reference proteome</keyword>